<dbReference type="RefSeq" id="XP_038981128.1">
    <property type="nucleotide sequence ID" value="XM_039125200.1"/>
</dbReference>
<feature type="compositionally biased region" description="Gly residues" evidence="1">
    <location>
        <begin position="11"/>
        <end position="23"/>
    </location>
</feature>
<protein>
    <submittedName>
        <fullName evidence="3">Keratin, type I cytoskeletal 9-like</fullName>
    </submittedName>
</protein>
<feature type="compositionally biased region" description="Basic and acidic residues" evidence="1">
    <location>
        <begin position="143"/>
        <end position="159"/>
    </location>
</feature>
<name>A0A8B9AB30_PHODC</name>
<proteinExistence type="predicted"/>
<gene>
    <name evidence="3" type="primary">LOC120110376</name>
</gene>
<reference evidence="3" key="2">
    <citation type="submission" date="2025-08" db="UniProtKB">
        <authorList>
            <consortium name="RefSeq"/>
        </authorList>
    </citation>
    <scope>IDENTIFICATION</scope>
    <source>
        <tissue evidence="3">Young leaves</tissue>
    </source>
</reference>
<evidence type="ECO:0000313" key="2">
    <source>
        <dbReference type="Proteomes" id="UP000228380"/>
    </source>
</evidence>
<feature type="region of interest" description="Disordered" evidence="1">
    <location>
        <begin position="122"/>
        <end position="159"/>
    </location>
</feature>
<evidence type="ECO:0000313" key="3">
    <source>
        <dbReference type="RefSeq" id="XP_038981128.1"/>
    </source>
</evidence>
<dbReference type="Proteomes" id="UP000228380">
    <property type="component" value="Chromosome 4"/>
</dbReference>
<sequence>MDEVDATGRQWGSGGGRRWGSTGGDKEEDTSKGEGWSATEGKEAGGGKGEEMEAMKEGGAAVESGGCDLPSRSTPRMRGLSELGGGGDGTEAATGGAKHGGRAACERWWGSTAVRERKRKAATAMQRGWRWSGTGSGGSGARAIKDEQSKFMLPRENHN</sequence>
<dbReference type="GeneID" id="120110376"/>
<dbReference type="KEGG" id="pda:120110376"/>
<accession>A0A8B9AB30</accession>
<feature type="region of interest" description="Disordered" evidence="1">
    <location>
        <begin position="1"/>
        <end position="102"/>
    </location>
</feature>
<feature type="compositionally biased region" description="Basic and acidic residues" evidence="1">
    <location>
        <begin position="40"/>
        <end position="56"/>
    </location>
</feature>
<dbReference type="AlphaFoldDB" id="A0A8B9AB30"/>
<organism evidence="2 3">
    <name type="scientific">Phoenix dactylifera</name>
    <name type="common">Date palm</name>
    <dbReference type="NCBI Taxonomy" id="42345"/>
    <lineage>
        <taxon>Eukaryota</taxon>
        <taxon>Viridiplantae</taxon>
        <taxon>Streptophyta</taxon>
        <taxon>Embryophyta</taxon>
        <taxon>Tracheophyta</taxon>
        <taxon>Spermatophyta</taxon>
        <taxon>Magnoliopsida</taxon>
        <taxon>Liliopsida</taxon>
        <taxon>Arecaceae</taxon>
        <taxon>Coryphoideae</taxon>
        <taxon>Phoeniceae</taxon>
        <taxon>Phoenix</taxon>
    </lineage>
</organism>
<keyword evidence="2" id="KW-1185">Reference proteome</keyword>
<reference evidence="2" key="1">
    <citation type="journal article" date="2019" name="Nat. Commun.">
        <title>Genome-wide association mapping of date palm fruit traits.</title>
        <authorList>
            <person name="Hazzouri K.M."/>
            <person name="Gros-Balthazard M."/>
            <person name="Flowers J.M."/>
            <person name="Copetti D."/>
            <person name="Lemansour A."/>
            <person name="Lebrun M."/>
            <person name="Masmoudi K."/>
            <person name="Ferrand S."/>
            <person name="Dhar M.I."/>
            <person name="Fresquez Z.A."/>
            <person name="Rosas U."/>
            <person name="Zhang J."/>
            <person name="Talag J."/>
            <person name="Lee S."/>
            <person name="Kudrna D."/>
            <person name="Powell R.F."/>
            <person name="Leitch I.J."/>
            <person name="Krueger R.R."/>
            <person name="Wing R.A."/>
            <person name="Amiri K.M.A."/>
            <person name="Purugganan M.D."/>
        </authorList>
    </citation>
    <scope>NUCLEOTIDE SEQUENCE [LARGE SCALE GENOMIC DNA]</scope>
    <source>
        <strain evidence="2">cv. Khalas</strain>
    </source>
</reference>
<evidence type="ECO:0000256" key="1">
    <source>
        <dbReference type="SAM" id="MobiDB-lite"/>
    </source>
</evidence>